<proteinExistence type="inferred from homology"/>
<dbReference type="Pfam" id="PF00196">
    <property type="entry name" value="GerE"/>
    <property type="match status" value="1"/>
</dbReference>
<dbReference type="Proteomes" id="UP000619479">
    <property type="component" value="Unassembled WGS sequence"/>
</dbReference>
<evidence type="ECO:0000256" key="6">
    <source>
        <dbReference type="SAM" id="MobiDB-lite"/>
    </source>
</evidence>
<evidence type="ECO:0000256" key="4">
    <source>
        <dbReference type="ARBA" id="ARBA00023163"/>
    </source>
</evidence>
<dbReference type="Gene3D" id="1.25.40.10">
    <property type="entry name" value="Tetratricopeptide repeat domain"/>
    <property type="match status" value="1"/>
</dbReference>
<feature type="region of interest" description="Disordered" evidence="6">
    <location>
        <begin position="248"/>
        <end position="271"/>
    </location>
</feature>
<dbReference type="InterPro" id="IPR005158">
    <property type="entry name" value="BTAD"/>
</dbReference>
<dbReference type="SUPFAM" id="SSF48452">
    <property type="entry name" value="TPR-like"/>
    <property type="match status" value="1"/>
</dbReference>
<keyword evidence="10" id="KW-1185">Reference proteome</keyword>
<dbReference type="InterPro" id="IPR011990">
    <property type="entry name" value="TPR-like_helical_dom_sf"/>
</dbReference>
<dbReference type="PRINTS" id="PR00038">
    <property type="entry name" value="HTHLUXR"/>
</dbReference>
<dbReference type="EMBL" id="BOMH01000073">
    <property type="protein sequence ID" value="GID70351.1"/>
    <property type="molecule type" value="Genomic_DNA"/>
</dbReference>
<dbReference type="GO" id="GO:0000160">
    <property type="term" value="P:phosphorelay signal transduction system"/>
    <property type="evidence" value="ECO:0007669"/>
    <property type="project" value="InterPro"/>
</dbReference>
<dbReference type="InterPro" id="IPR000792">
    <property type="entry name" value="Tscrpt_reg_LuxR_C"/>
</dbReference>
<dbReference type="Gene3D" id="1.10.10.10">
    <property type="entry name" value="Winged helix-like DNA-binding domain superfamily/Winged helix DNA-binding domain"/>
    <property type="match status" value="2"/>
</dbReference>
<dbReference type="PANTHER" id="PTHR35807:SF1">
    <property type="entry name" value="TRANSCRIPTIONAL REGULATOR REDD"/>
    <property type="match status" value="1"/>
</dbReference>
<protein>
    <submittedName>
        <fullName evidence="9">SARP family transcriptional regulator</fullName>
    </submittedName>
</protein>
<name>A0A919ISB5_9ACTN</name>
<dbReference type="SMART" id="SM01043">
    <property type="entry name" value="BTAD"/>
    <property type="match status" value="1"/>
</dbReference>
<feature type="domain" description="HTH luxR-type" evidence="7">
    <location>
        <begin position="1164"/>
        <end position="1234"/>
    </location>
</feature>
<dbReference type="InterPro" id="IPR051677">
    <property type="entry name" value="AfsR-DnrI-RedD_regulator"/>
</dbReference>
<dbReference type="InterPro" id="IPR036388">
    <property type="entry name" value="WH-like_DNA-bd_sf"/>
</dbReference>
<dbReference type="PROSITE" id="PS51755">
    <property type="entry name" value="OMPR_PHOB"/>
    <property type="match status" value="1"/>
</dbReference>
<dbReference type="Gene3D" id="3.40.50.300">
    <property type="entry name" value="P-loop containing nucleotide triphosphate hydrolases"/>
    <property type="match status" value="1"/>
</dbReference>
<dbReference type="GO" id="GO:0003677">
    <property type="term" value="F:DNA binding"/>
    <property type="evidence" value="ECO:0007669"/>
    <property type="project" value="UniProtKB-UniRule"/>
</dbReference>
<dbReference type="SUPFAM" id="SSF46894">
    <property type="entry name" value="C-terminal effector domain of the bipartite response regulators"/>
    <property type="match status" value="2"/>
</dbReference>
<dbReference type="Pfam" id="PF03704">
    <property type="entry name" value="BTAD"/>
    <property type="match status" value="1"/>
</dbReference>
<evidence type="ECO:0000256" key="3">
    <source>
        <dbReference type="ARBA" id="ARBA00023125"/>
    </source>
</evidence>
<dbReference type="CDD" id="cd15831">
    <property type="entry name" value="BTAD"/>
    <property type="match status" value="1"/>
</dbReference>
<dbReference type="PROSITE" id="PS50043">
    <property type="entry name" value="HTH_LUXR_2"/>
    <property type="match status" value="1"/>
</dbReference>
<evidence type="ECO:0000256" key="2">
    <source>
        <dbReference type="ARBA" id="ARBA00023015"/>
    </source>
</evidence>
<dbReference type="AlphaFoldDB" id="A0A919ISB5"/>
<reference evidence="9" key="1">
    <citation type="submission" date="2021-01" db="EMBL/GenBank/DDBJ databases">
        <title>Whole genome shotgun sequence of Actinoplanes cyaneus NBRC 14990.</title>
        <authorList>
            <person name="Komaki H."/>
            <person name="Tamura T."/>
        </authorList>
    </citation>
    <scope>NUCLEOTIDE SEQUENCE</scope>
    <source>
        <strain evidence="9">NBRC 14990</strain>
    </source>
</reference>
<comment type="similarity">
    <text evidence="1">Belongs to the AfsR/DnrI/RedD regulatory family.</text>
</comment>
<evidence type="ECO:0000313" key="9">
    <source>
        <dbReference type="EMBL" id="GID70351.1"/>
    </source>
</evidence>
<comment type="caution">
    <text evidence="9">The sequence shown here is derived from an EMBL/GenBank/DDBJ whole genome shotgun (WGS) entry which is preliminary data.</text>
</comment>
<dbReference type="GO" id="GO:0006355">
    <property type="term" value="P:regulation of DNA-templated transcription"/>
    <property type="evidence" value="ECO:0007669"/>
    <property type="project" value="InterPro"/>
</dbReference>
<dbReference type="InterPro" id="IPR027417">
    <property type="entry name" value="P-loop_NTPase"/>
</dbReference>
<dbReference type="SMART" id="SM00862">
    <property type="entry name" value="Trans_reg_C"/>
    <property type="match status" value="1"/>
</dbReference>
<feature type="domain" description="OmpR/PhoB-type" evidence="8">
    <location>
        <begin position="1"/>
        <end position="96"/>
    </location>
</feature>
<dbReference type="PANTHER" id="PTHR35807">
    <property type="entry name" value="TRANSCRIPTIONAL REGULATOR REDD-RELATED"/>
    <property type="match status" value="1"/>
</dbReference>
<dbReference type="CDD" id="cd06170">
    <property type="entry name" value="LuxR_C_like"/>
    <property type="match status" value="1"/>
</dbReference>
<evidence type="ECO:0000259" key="7">
    <source>
        <dbReference type="PROSITE" id="PS50043"/>
    </source>
</evidence>
<evidence type="ECO:0000256" key="1">
    <source>
        <dbReference type="ARBA" id="ARBA00005820"/>
    </source>
</evidence>
<organism evidence="9 10">
    <name type="scientific">Actinoplanes cyaneus</name>
    <dbReference type="NCBI Taxonomy" id="52696"/>
    <lineage>
        <taxon>Bacteria</taxon>
        <taxon>Bacillati</taxon>
        <taxon>Actinomycetota</taxon>
        <taxon>Actinomycetes</taxon>
        <taxon>Micromonosporales</taxon>
        <taxon>Micromonosporaceae</taxon>
        <taxon>Actinoplanes</taxon>
    </lineage>
</organism>
<keyword evidence="3 5" id="KW-0238">DNA-binding</keyword>
<gene>
    <name evidence="9" type="ORF">Acy02nite_82320</name>
</gene>
<feature type="DNA-binding region" description="OmpR/PhoB-type" evidence="5">
    <location>
        <begin position="1"/>
        <end position="96"/>
    </location>
</feature>
<accession>A0A919ISB5</accession>
<dbReference type="InterPro" id="IPR016032">
    <property type="entry name" value="Sig_transdc_resp-reg_C-effctor"/>
</dbReference>
<dbReference type="InterPro" id="IPR001867">
    <property type="entry name" value="OmpR/PhoB-type_DNA-bd"/>
</dbReference>
<evidence type="ECO:0000256" key="5">
    <source>
        <dbReference type="PROSITE-ProRule" id="PRU01091"/>
    </source>
</evidence>
<sequence length="1234" mass="130264">MSEDTDAQVRLLGPVGITLGGIDQQVTGLRRKAILAVLALDHRRVVSADQLTDVVWGEAAGSVSTNTLQRHISYLRALLGGRQAVVARPPGYLLVLPPGSVDAELAADLIDQAERADRPADRARLAGRARALWRGEPLGGLTGIPRLDEAAQRLGGLFLRGTHLLMDARLELGEHAGVLPELQRLAPQNPLDERLQGQLILALYRSGRQADALEGYRRLRLTLADELGILPSGELRALETAILRQDPALEPPRPSVTVRALPSSPEPPRPGLVRLTGTPVVGRTDELATVRAAVDAASRGRGGAVFVLGEPGIGKSRLATESARLAEQAGLTVLRGRAANPEAQFRALAEALLSVLRRDGPPAGPELAPYRPALSMLVPEWRGERAPASDHSLVVLAEAVLRLLVTVGRPHGCMLIVEDLHDADADTLAVVDYLIDNLGRERLLVMGTSRDTPGAAQHLIRAAQNRRAATVAELCRLDDDQVGDLAAGCLGVDAGAVPVPVLDRLRATADGVPLHVEELLAAMVADGVLAWTGAGWAITGPVPDAVPASLRTTLVGRTNRLSRPAAALLQAAALFGRRFPAVAAGAAAGVPGPDLIACLREAVDSQLVVPEDDPQWYAFRHMLTAESLLALPLPLERAALARRAAQALAGSPGSRDDDTSRLAGTLWSVAGEPVLAAGHFARAGREAIGQGAVSTAITLLERAHGLLAGDGTGETALQVREALVDAYAIAGRVTDAYAMGESLDQRAAPPWPARIHLQVAHVAVAAGHWSQGAQALAAARRGAGDLPDPGLTARMDAIEAQLVFGDPATPDRLTATIVLAERALRGAQAAGLPDVSCSALKTLGRRARLRDLAEADALYERGLAIATEHHLLTWRISLLYNLGAGHGIRYADDSRLREALALATEAGAVTTALDIRLELSVLRLCRGEFQAADADARHCEETAGRLRLTLTQQIAVGVRAIVAGHRARRSELATLLARFAELGGEDDDFSSATHGLGAAFCHLLHEEHEAALAELDEASAREARQPTPYLSLIHGPHLLLAVRSGRAGAAECAAFAGSAQHEAAWNRQFLVLAEAFVHGRAGRGGDAGRAVTRFVEVSAPYPLAHHLGLRLVAQEALDGGWGDPAAWLRTADAYFHDAAPHVARACRALMRQAGAPVPQHRRGSAALPPRLRRHGVTVREHEVLDLVVAGLTNQQIGDHLYLSSRTVEKHVASLLAKTGAGRRGALAAFAAESG</sequence>
<dbReference type="SUPFAM" id="SSF52540">
    <property type="entry name" value="P-loop containing nucleoside triphosphate hydrolases"/>
    <property type="match status" value="1"/>
</dbReference>
<dbReference type="InterPro" id="IPR041664">
    <property type="entry name" value="AAA_16"/>
</dbReference>
<dbReference type="PROSITE" id="PS00622">
    <property type="entry name" value="HTH_LUXR_1"/>
    <property type="match status" value="1"/>
</dbReference>
<dbReference type="RefSeq" id="WP_203754020.1">
    <property type="nucleotide sequence ID" value="NZ_BAAAUC010000035.1"/>
</dbReference>
<keyword evidence="2" id="KW-0805">Transcription regulation</keyword>
<dbReference type="Pfam" id="PF13191">
    <property type="entry name" value="AAA_16"/>
    <property type="match status" value="1"/>
</dbReference>
<evidence type="ECO:0000313" key="10">
    <source>
        <dbReference type="Proteomes" id="UP000619479"/>
    </source>
</evidence>
<dbReference type="SMART" id="SM00421">
    <property type="entry name" value="HTH_LUXR"/>
    <property type="match status" value="1"/>
</dbReference>
<evidence type="ECO:0000259" key="8">
    <source>
        <dbReference type="PROSITE" id="PS51755"/>
    </source>
</evidence>
<dbReference type="Pfam" id="PF00486">
    <property type="entry name" value="Trans_reg_C"/>
    <property type="match status" value="1"/>
</dbReference>
<keyword evidence="4" id="KW-0804">Transcription</keyword>